<dbReference type="AlphaFoldDB" id="A0A1M6M6W2"/>
<keyword evidence="2" id="KW-1185">Reference proteome</keyword>
<dbReference type="GO" id="GO:0016740">
    <property type="term" value="F:transferase activity"/>
    <property type="evidence" value="ECO:0007669"/>
    <property type="project" value="UniProtKB-KW"/>
</dbReference>
<dbReference type="STRING" id="1121298.SAMN05444401_3861"/>
<keyword evidence="1" id="KW-0808">Transferase</keyword>
<dbReference type="SUPFAM" id="SSF53756">
    <property type="entry name" value="UDP-Glycosyltransferase/glycogen phosphorylase"/>
    <property type="match status" value="1"/>
</dbReference>
<organism evidence="1 2">
    <name type="scientific">Clostridium amylolyticum</name>
    <dbReference type="NCBI Taxonomy" id="1121298"/>
    <lineage>
        <taxon>Bacteria</taxon>
        <taxon>Bacillati</taxon>
        <taxon>Bacillota</taxon>
        <taxon>Clostridia</taxon>
        <taxon>Eubacteriales</taxon>
        <taxon>Clostridiaceae</taxon>
        <taxon>Clostridium</taxon>
    </lineage>
</organism>
<proteinExistence type="predicted"/>
<protein>
    <submittedName>
        <fullName evidence="1">Glycosyltransferase involved in cell wall bisynthesis</fullName>
    </submittedName>
</protein>
<dbReference type="OrthoDB" id="9794575at2"/>
<reference evidence="1 2" key="1">
    <citation type="submission" date="2016-11" db="EMBL/GenBank/DDBJ databases">
        <authorList>
            <person name="Jaros S."/>
            <person name="Januszkiewicz K."/>
            <person name="Wedrychowicz H."/>
        </authorList>
    </citation>
    <scope>NUCLEOTIDE SEQUENCE [LARGE SCALE GENOMIC DNA]</scope>
    <source>
        <strain evidence="1 2">DSM 21864</strain>
    </source>
</reference>
<sequence>MKIVFLTSSYYPFFSAIGKCVYNLVNELKNENEIIVISNMTTINLSNEVYFEGQKIVRIRTSSMMSRDRILAQNTNNKIATLINKTRLYLLRIAGYLRIIISKHTIEKPLVKEYFDALLSVDNVDLIIPTCYPFEAVVAAQEYKDKINRKVQIIPFLFDKFADSPTLHRNQLNKKAKYKYNLLLEEQMIKSSTKVLYVDSWLQKMKEHFSQYDEKLIHVEHPLIIDHFSGIAITNEVANDDYIEITYTGVLDKAVRPVSTTLKIISKIIKKNNKFRFHFYVLGNGIDEVNYYNKEYPDNIINHGQVESNLALSKIKQSDILLSIGNTDTTLIPSKIFEYMSSGKPIIHFYHSDDDRVISMLKDYEIGYCIDQNKEIMDSEISSLIEFCISKKTHKKTFEEVQKIFYKANPNYISNIILNGRGKIDE</sequence>
<evidence type="ECO:0000313" key="2">
    <source>
        <dbReference type="Proteomes" id="UP000184080"/>
    </source>
</evidence>
<name>A0A1M6M6W2_9CLOT</name>
<dbReference type="RefSeq" id="WP_073010662.1">
    <property type="nucleotide sequence ID" value="NZ_FQZO01000008.1"/>
</dbReference>
<gene>
    <name evidence="1" type="ORF">SAMN05444401_3861</name>
</gene>
<dbReference type="Gene3D" id="3.40.50.2000">
    <property type="entry name" value="Glycogen Phosphorylase B"/>
    <property type="match status" value="1"/>
</dbReference>
<dbReference type="EMBL" id="FQZO01000008">
    <property type="protein sequence ID" value="SHJ79140.1"/>
    <property type="molecule type" value="Genomic_DNA"/>
</dbReference>
<evidence type="ECO:0000313" key="1">
    <source>
        <dbReference type="EMBL" id="SHJ79140.1"/>
    </source>
</evidence>
<dbReference type="Proteomes" id="UP000184080">
    <property type="component" value="Unassembled WGS sequence"/>
</dbReference>
<accession>A0A1M6M6W2</accession>